<keyword evidence="3" id="KW-1185">Reference proteome</keyword>
<dbReference type="AlphaFoldDB" id="A0A0F7RXL8"/>
<feature type="region of interest" description="Disordered" evidence="1">
    <location>
        <begin position="1"/>
        <end position="79"/>
    </location>
</feature>
<feature type="non-terminal residue" evidence="2">
    <location>
        <position position="1"/>
    </location>
</feature>
<name>A0A0F7RXL8_9BASI</name>
<accession>A0A0F7RXL8</accession>
<proteinExistence type="predicted"/>
<protein>
    <submittedName>
        <fullName evidence="2">Uncharacterized protein</fullName>
    </submittedName>
</protein>
<dbReference type="Proteomes" id="UP000242770">
    <property type="component" value="Unassembled WGS sequence"/>
</dbReference>
<dbReference type="EMBL" id="CCFA01003671">
    <property type="protein sequence ID" value="CDS01245.1"/>
    <property type="molecule type" value="Genomic_DNA"/>
</dbReference>
<evidence type="ECO:0000256" key="1">
    <source>
        <dbReference type="SAM" id="MobiDB-lite"/>
    </source>
</evidence>
<organism evidence="2 3">
    <name type="scientific">Sporisorium scitamineum</name>
    <dbReference type="NCBI Taxonomy" id="49012"/>
    <lineage>
        <taxon>Eukaryota</taxon>
        <taxon>Fungi</taxon>
        <taxon>Dikarya</taxon>
        <taxon>Basidiomycota</taxon>
        <taxon>Ustilaginomycotina</taxon>
        <taxon>Ustilaginomycetes</taxon>
        <taxon>Ustilaginales</taxon>
        <taxon>Ustilaginaceae</taxon>
        <taxon>Sporisorium</taxon>
    </lineage>
</organism>
<gene>
    <name evidence="2" type="primary">SSCI61790.1</name>
</gene>
<feature type="compositionally biased region" description="Low complexity" evidence="1">
    <location>
        <begin position="1"/>
        <end position="45"/>
    </location>
</feature>
<sequence length="107" mass="11397">SPTRSSLRSTPSSAASTKSFPPNSSASFPSRSSSFSSRACPTSTSMPGRTTQSYTATAREMPSSSGGGVPFGRSIRPRRPNFFNLSLAQARCRSKDSPTSKVCRARR</sequence>
<feature type="non-terminal residue" evidence="2">
    <location>
        <position position="107"/>
    </location>
</feature>
<evidence type="ECO:0000313" key="2">
    <source>
        <dbReference type="EMBL" id="CDS01245.1"/>
    </source>
</evidence>
<evidence type="ECO:0000313" key="3">
    <source>
        <dbReference type="Proteomes" id="UP000242770"/>
    </source>
</evidence>
<feature type="compositionally biased region" description="Polar residues" evidence="1">
    <location>
        <begin position="46"/>
        <end position="56"/>
    </location>
</feature>
<reference evidence="3" key="1">
    <citation type="submission" date="2014-06" db="EMBL/GenBank/DDBJ databases">
        <authorList>
            <person name="Berkman P.J."/>
        </authorList>
    </citation>
    <scope>NUCLEOTIDE SEQUENCE [LARGE SCALE GENOMIC DNA]</scope>
</reference>